<dbReference type="InterPro" id="IPR020904">
    <property type="entry name" value="Sc_DH/Rdtase_CS"/>
</dbReference>
<dbReference type="EMBL" id="NAJO01000007">
    <property type="protein sequence ID" value="OQO11276.1"/>
    <property type="molecule type" value="Genomic_DNA"/>
</dbReference>
<evidence type="ECO:0000256" key="1">
    <source>
        <dbReference type="ARBA" id="ARBA00006484"/>
    </source>
</evidence>
<proteinExistence type="inferred from homology"/>
<comment type="caution">
    <text evidence="4">The sequence shown here is derived from an EMBL/GenBank/DDBJ whole genome shotgun (WGS) entry which is preliminary data.</text>
</comment>
<evidence type="ECO:0000256" key="2">
    <source>
        <dbReference type="ARBA" id="ARBA00022857"/>
    </source>
</evidence>
<gene>
    <name evidence="4" type="ORF">B0A48_05532</name>
</gene>
<keyword evidence="5" id="KW-1185">Reference proteome</keyword>
<protein>
    <submittedName>
        <fullName evidence="4">Uncharacterized protein</fullName>
    </submittedName>
</protein>
<reference evidence="5" key="1">
    <citation type="submission" date="2017-03" db="EMBL/GenBank/DDBJ databases">
        <title>Genomes of endolithic fungi from Antarctica.</title>
        <authorList>
            <person name="Coleine C."/>
            <person name="Masonjones S."/>
            <person name="Stajich J.E."/>
        </authorList>
    </citation>
    <scope>NUCLEOTIDE SEQUENCE [LARGE SCALE GENOMIC DNA]</scope>
    <source>
        <strain evidence="5">CCFEE 5527</strain>
    </source>
</reference>
<dbReference type="InterPro" id="IPR002347">
    <property type="entry name" value="SDR_fam"/>
</dbReference>
<dbReference type="Pfam" id="PF13561">
    <property type="entry name" value="adh_short_C2"/>
    <property type="match status" value="1"/>
</dbReference>
<name>A0A1V8TIT6_9PEZI</name>
<dbReference type="PANTHER" id="PTHR43618">
    <property type="entry name" value="7-ALPHA-HYDROXYSTEROID DEHYDROGENASE"/>
    <property type="match status" value="1"/>
</dbReference>
<evidence type="ECO:0000313" key="5">
    <source>
        <dbReference type="Proteomes" id="UP000192596"/>
    </source>
</evidence>
<keyword evidence="2" id="KW-0521">NADP</keyword>
<dbReference type="STRING" id="1507870.A0A1V8TIT6"/>
<dbReference type="Gene3D" id="3.40.50.720">
    <property type="entry name" value="NAD(P)-binding Rossmann-like Domain"/>
    <property type="match status" value="1"/>
</dbReference>
<dbReference type="GO" id="GO:0016491">
    <property type="term" value="F:oxidoreductase activity"/>
    <property type="evidence" value="ECO:0007669"/>
    <property type="project" value="UniProtKB-KW"/>
</dbReference>
<dbReference type="Proteomes" id="UP000192596">
    <property type="component" value="Unassembled WGS sequence"/>
</dbReference>
<evidence type="ECO:0000313" key="4">
    <source>
        <dbReference type="EMBL" id="OQO11276.1"/>
    </source>
</evidence>
<dbReference type="InterPro" id="IPR036291">
    <property type="entry name" value="NAD(P)-bd_dom_sf"/>
</dbReference>
<evidence type="ECO:0000256" key="3">
    <source>
        <dbReference type="ARBA" id="ARBA00023002"/>
    </source>
</evidence>
<keyword evidence="3" id="KW-0560">Oxidoreductase</keyword>
<sequence length="292" mass="29780">MAESMSPSKLFSVEGMVVVITGGATGIGLKITKAFALNGASRVYVLGRRQVKLDEAVKLSPSNITPIICDVTDKSSLLAAAAKIKQETGHVNLLCCNSGVMPDSIPVKAAEVPAAEYAAAAMQVSAGWDLAFSTNSTSIALTSFAFLELLSAGNEKRNAPGRDSQILVTSSIAGYLRVPGSNMAYGASKAAATHMVKHLSGTLTPYSIRVNAIAPGLFESELASGLIGSLGANGDPTGEGSVSKGVIPAGRVGREGDVIGTVLYMASAAGSYLNGAINVIDGGRIGQLQGTY</sequence>
<organism evidence="4 5">
    <name type="scientific">Cryoendolithus antarcticus</name>
    <dbReference type="NCBI Taxonomy" id="1507870"/>
    <lineage>
        <taxon>Eukaryota</taxon>
        <taxon>Fungi</taxon>
        <taxon>Dikarya</taxon>
        <taxon>Ascomycota</taxon>
        <taxon>Pezizomycotina</taxon>
        <taxon>Dothideomycetes</taxon>
        <taxon>Dothideomycetidae</taxon>
        <taxon>Cladosporiales</taxon>
        <taxon>Cladosporiaceae</taxon>
        <taxon>Cryoendolithus</taxon>
    </lineage>
</organism>
<dbReference type="PANTHER" id="PTHR43618:SF18">
    <property type="entry name" value="SHORT CHAIN DEHYDROGENASE_REDUCTASE FAMILY (AFU_ORTHOLOGUE AFUA_5G12480)"/>
    <property type="match status" value="1"/>
</dbReference>
<dbReference type="OrthoDB" id="2898618at2759"/>
<dbReference type="CDD" id="cd05233">
    <property type="entry name" value="SDR_c"/>
    <property type="match status" value="1"/>
</dbReference>
<dbReference type="AlphaFoldDB" id="A0A1V8TIT6"/>
<dbReference type="InterPro" id="IPR052178">
    <property type="entry name" value="Sec_Metab_Biosynth_SDR"/>
</dbReference>
<comment type="similarity">
    <text evidence="1">Belongs to the short-chain dehydrogenases/reductases (SDR) family.</text>
</comment>
<dbReference type="PRINTS" id="PR00081">
    <property type="entry name" value="GDHRDH"/>
</dbReference>
<dbReference type="SUPFAM" id="SSF51735">
    <property type="entry name" value="NAD(P)-binding Rossmann-fold domains"/>
    <property type="match status" value="1"/>
</dbReference>
<accession>A0A1V8TIT6</accession>
<dbReference type="InParanoid" id="A0A1V8TIT6"/>
<dbReference type="PROSITE" id="PS00061">
    <property type="entry name" value="ADH_SHORT"/>
    <property type="match status" value="1"/>
</dbReference>